<feature type="region of interest" description="Disordered" evidence="1">
    <location>
        <begin position="67"/>
        <end position="130"/>
    </location>
</feature>
<reference evidence="2" key="2">
    <citation type="submission" date="2021-08" db="EMBL/GenBank/DDBJ databases">
        <authorList>
            <person name="Gostincar C."/>
            <person name="Sun X."/>
            <person name="Song Z."/>
            <person name="Gunde-Cimerman N."/>
        </authorList>
    </citation>
    <scope>NUCLEOTIDE SEQUENCE</scope>
    <source>
        <strain evidence="2">EXF-9911</strain>
    </source>
</reference>
<protein>
    <submittedName>
        <fullName evidence="2">Uncharacterized protein</fullName>
    </submittedName>
</protein>
<feature type="compositionally biased region" description="Basic and acidic residues" evidence="1">
    <location>
        <begin position="87"/>
        <end position="97"/>
    </location>
</feature>
<accession>A0A9P8JCU3</accession>
<sequence length="130" mass="14088">MPSLEFELPYGRSRSEALTSSIHLPPYVQKSFAIAKLEHAEVEITELTKQANDLEDQLAELQHAITQLRGAQQQPPAPPSHRGRASRRQETDQEHRFYGTGPGAGDPSDAAADAWGTNGSTPAAADAWDA</sequence>
<dbReference type="EMBL" id="JAHFXF010000028">
    <property type="protein sequence ID" value="KAG9699689.1"/>
    <property type="molecule type" value="Genomic_DNA"/>
</dbReference>
<evidence type="ECO:0000313" key="2">
    <source>
        <dbReference type="EMBL" id="KAG9699689.1"/>
    </source>
</evidence>
<dbReference type="AlphaFoldDB" id="A0A9P8JCU3"/>
<name>A0A9P8JCU3_AURME</name>
<dbReference type="Proteomes" id="UP000779574">
    <property type="component" value="Unassembled WGS sequence"/>
</dbReference>
<proteinExistence type="predicted"/>
<comment type="caution">
    <text evidence="2">The sequence shown here is derived from an EMBL/GenBank/DDBJ whole genome shotgun (WGS) entry which is preliminary data.</text>
</comment>
<reference evidence="2" key="1">
    <citation type="journal article" date="2021" name="J Fungi (Basel)">
        <title>Virulence traits and population genomics of the black yeast Aureobasidium melanogenum.</title>
        <authorList>
            <person name="Cernosa A."/>
            <person name="Sun X."/>
            <person name="Gostincar C."/>
            <person name="Fang C."/>
            <person name="Gunde-Cimerman N."/>
            <person name="Song Z."/>
        </authorList>
    </citation>
    <scope>NUCLEOTIDE SEQUENCE</scope>
    <source>
        <strain evidence="2">EXF-9911</strain>
    </source>
</reference>
<evidence type="ECO:0000313" key="3">
    <source>
        <dbReference type="Proteomes" id="UP000779574"/>
    </source>
</evidence>
<feature type="compositionally biased region" description="Low complexity" evidence="1">
    <location>
        <begin position="105"/>
        <end position="116"/>
    </location>
</feature>
<evidence type="ECO:0000256" key="1">
    <source>
        <dbReference type="SAM" id="MobiDB-lite"/>
    </source>
</evidence>
<organism evidence="2 3">
    <name type="scientific">Aureobasidium melanogenum</name>
    <name type="common">Aureobasidium pullulans var. melanogenum</name>
    <dbReference type="NCBI Taxonomy" id="46634"/>
    <lineage>
        <taxon>Eukaryota</taxon>
        <taxon>Fungi</taxon>
        <taxon>Dikarya</taxon>
        <taxon>Ascomycota</taxon>
        <taxon>Pezizomycotina</taxon>
        <taxon>Dothideomycetes</taxon>
        <taxon>Dothideomycetidae</taxon>
        <taxon>Dothideales</taxon>
        <taxon>Saccotheciaceae</taxon>
        <taxon>Aureobasidium</taxon>
    </lineage>
</organism>
<feature type="non-terminal residue" evidence="2">
    <location>
        <position position="1"/>
    </location>
</feature>
<gene>
    <name evidence="2" type="ORF">KCU76_g1291</name>
</gene>